<evidence type="ECO:0000256" key="4">
    <source>
        <dbReference type="ARBA" id="ARBA00023242"/>
    </source>
</evidence>
<dbReference type="InterPro" id="IPR032451">
    <property type="entry name" value="SMARCC_C"/>
</dbReference>
<dbReference type="PANTHER" id="PTHR12802:SF41">
    <property type="entry name" value="BRAHMA ASSOCIATED PROTEIN 155 KDA"/>
    <property type="match status" value="1"/>
</dbReference>
<feature type="compositionally biased region" description="Basic and acidic residues" evidence="5">
    <location>
        <begin position="173"/>
        <end position="188"/>
    </location>
</feature>
<reference evidence="9 10" key="1">
    <citation type="journal article" date="2004" name="Nature">
        <title>Genome evolution in yeasts.</title>
        <authorList>
            <consortium name="Genolevures"/>
            <person name="Dujon B."/>
            <person name="Sherman D."/>
            <person name="Fischer G."/>
            <person name="Durrens P."/>
            <person name="Casaregola S."/>
            <person name="Lafontaine I."/>
            <person name="de Montigny J."/>
            <person name="Marck C."/>
            <person name="Neuveglise C."/>
            <person name="Talla E."/>
            <person name="Goffard N."/>
            <person name="Frangeul L."/>
            <person name="Aigle M."/>
            <person name="Anthouard V."/>
            <person name="Babour A."/>
            <person name="Barbe V."/>
            <person name="Barnay S."/>
            <person name="Blanchin S."/>
            <person name="Beckerich J.M."/>
            <person name="Beyne E."/>
            <person name="Bleykasten C."/>
            <person name="Boisrame A."/>
            <person name="Boyer J."/>
            <person name="Cattolico L."/>
            <person name="Confanioleri F."/>
            <person name="de Daruvar A."/>
            <person name="Despons L."/>
            <person name="Fabre E."/>
            <person name="Fairhead C."/>
            <person name="Ferry-Dumazet H."/>
            <person name="Groppi A."/>
            <person name="Hantraye F."/>
            <person name="Hennequin C."/>
            <person name="Jauniaux N."/>
            <person name="Joyet P."/>
            <person name="Kachouri R."/>
            <person name="Kerrest A."/>
            <person name="Koszul R."/>
            <person name="Lemaire M."/>
            <person name="Lesur I."/>
            <person name="Ma L."/>
            <person name="Muller H."/>
            <person name="Nicaud J.M."/>
            <person name="Nikolski M."/>
            <person name="Oztas S."/>
            <person name="Ozier-Kalogeropoulos O."/>
            <person name="Pellenz S."/>
            <person name="Potier S."/>
            <person name="Richard G.F."/>
            <person name="Straub M.L."/>
            <person name="Suleau A."/>
            <person name="Swennene D."/>
            <person name="Tekaia F."/>
            <person name="Wesolowski-Louvel M."/>
            <person name="Westhof E."/>
            <person name="Wirth B."/>
            <person name="Zeniou-Meyer M."/>
            <person name="Zivanovic I."/>
            <person name="Bolotin-Fukuhara M."/>
            <person name="Thierry A."/>
            <person name="Bouchier C."/>
            <person name="Caudron B."/>
            <person name="Scarpelli C."/>
            <person name="Gaillardin C."/>
            <person name="Weissenbach J."/>
            <person name="Wincker P."/>
            <person name="Souciet J.L."/>
        </authorList>
    </citation>
    <scope>NUCLEOTIDE SEQUENCE [LARGE SCALE GENOMIC DNA]</scope>
    <source>
        <strain evidence="10">ATCC 36239 / CBS 767 / BCRC 21394 / JCM 1990 / NBRC 0083 / IGC 2968</strain>
    </source>
</reference>
<dbReference type="PROSITE" id="PS50934">
    <property type="entry name" value="SWIRM"/>
    <property type="match status" value="1"/>
</dbReference>
<dbReference type="InterPro" id="IPR036388">
    <property type="entry name" value="WH-like_DNA-bd_sf"/>
</dbReference>
<dbReference type="HOGENOM" id="CLU_004447_2_2_1"/>
<dbReference type="FunFam" id="1.10.10.10:FF:000020">
    <property type="entry name" value="SWI/SNF complex subunit SMARCC2 isoform c"/>
    <property type="match status" value="1"/>
</dbReference>
<gene>
    <name evidence="9" type="ordered locus">DEHA2F08206g</name>
</gene>
<dbReference type="PANTHER" id="PTHR12802">
    <property type="entry name" value="SWI/SNF COMPLEX-RELATED"/>
    <property type="match status" value="1"/>
</dbReference>
<dbReference type="FunFam" id="1.10.10.60:FF:000014">
    <property type="entry name" value="SWI/SNF complex subunit SMARCC2 isoform C"/>
    <property type="match status" value="1"/>
</dbReference>
<dbReference type="AlphaFoldDB" id="B5RUC2"/>
<dbReference type="GO" id="GO:0045893">
    <property type="term" value="P:positive regulation of DNA-templated transcription"/>
    <property type="evidence" value="ECO:0007669"/>
    <property type="project" value="TreeGrafter"/>
</dbReference>
<keyword evidence="1" id="KW-0805">Transcription regulation</keyword>
<dbReference type="GO" id="GO:0016514">
    <property type="term" value="C:SWI/SNF complex"/>
    <property type="evidence" value="ECO:0007669"/>
    <property type="project" value="TreeGrafter"/>
</dbReference>
<feature type="region of interest" description="Disordered" evidence="5">
    <location>
        <begin position="779"/>
        <end position="834"/>
    </location>
</feature>
<dbReference type="EMBL" id="CR382138">
    <property type="protein sequence ID" value="CAR66300.1"/>
    <property type="molecule type" value="Genomic_DNA"/>
</dbReference>
<dbReference type="InParanoid" id="B5RUC2"/>
<evidence type="ECO:0000256" key="2">
    <source>
        <dbReference type="ARBA" id="ARBA00023125"/>
    </source>
</evidence>
<dbReference type="InterPro" id="IPR009057">
    <property type="entry name" value="Homeodomain-like_sf"/>
</dbReference>
<dbReference type="Pfam" id="PF04433">
    <property type="entry name" value="SWIRM"/>
    <property type="match status" value="1"/>
</dbReference>
<evidence type="ECO:0000259" key="7">
    <source>
        <dbReference type="PROSITE" id="PS50934"/>
    </source>
</evidence>
<dbReference type="InterPro" id="IPR001005">
    <property type="entry name" value="SANT/Myb"/>
</dbReference>
<dbReference type="Pfam" id="PF16495">
    <property type="entry name" value="SWIRM-assoc_1"/>
    <property type="match status" value="1"/>
</dbReference>
<feature type="compositionally biased region" description="Basic and acidic residues" evidence="5">
    <location>
        <begin position="66"/>
        <end position="92"/>
    </location>
</feature>
<dbReference type="InterPro" id="IPR017884">
    <property type="entry name" value="SANT_dom"/>
</dbReference>
<name>B5RUC2_DEBHA</name>
<feature type="domain" description="SWIRM" evidence="7">
    <location>
        <begin position="235"/>
        <end position="332"/>
    </location>
</feature>
<evidence type="ECO:0000256" key="3">
    <source>
        <dbReference type="ARBA" id="ARBA00023163"/>
    </source>
</evidence>
<dbReference type="Gene3D" id="1.10.10.10">
    <property type="entry name" value="Winged helix-like DNA-binding domain superfamily/Winged helix DNA-binding domain"/>
    <property type="match status" value="1"/>
</dbReference>
<feature type="compositionally biased region" description="Basic and acidic residues" evidence="5">
    <location>
        <begin position="783"/>
        <end position="801"/>
    </location>
</feature>
<dbReference type="GO" id="GO:0042393">
    <property type="term" value="F:histone binding"/>
    <property type="evidence" value="ECO:0007669"/>
    <property type="project" value="TreeGrafter"/>
</dbReference>
<dbReference type="GO" id="GO:0003677">
    <property type="term" value="F:DNA binding"/>
    <property type="evidence" value="ECO:0007669"/>
    <property type="project" value="UniProtKB-KW"/>
</dbReference>
<dbReference type="Pfam" id="PF00249">
    <property type="entry name" value="Myb_DNA-binding"/>
    <property type="match status" value="1"/>
</dbReference>
<evidence type="ECO:0000256" key="5">
    <source>
        <dbReference type="SAM" id="MobiDB-lite"/>
    </source>
</evidence>
<feature type="domain" description="Myb-like" evidence="6">
    <location>
        <begin position="419"/>
        <end position="469"/>
    </location>
</feature>
<evidence type="ECO:0000256" key="1">
    <source>
        <dbReference type="ARBA" id="ARBA00023015"/>
    </source>
</evidence>
<dbReference type="Proteomes" id="UP000000599">
    <property type="component" value="Chromosome F"/>
</dbReference>
<dbReference type="KEGG" id="dha:DEHA2F08206g"/>
<dbReference type="FunCoup" id="B5RUC2">
    <property type="interactions" value="1097"/>
</dbReference>
<feature type="compositionally biased region" description="Acidic residues" evidence="5">
    <location>
        <begin position="189"/>
        <end position="217"/>
    </location>
</feature>
<dbReference type="GeneID" id="8998917"/>
<protein>
    <submittedName>
        <fullName evidence="9">DEHA2F08206p</fullName>
    </submittedName>
</protein>
<feature type="domain" description="SANT" evidence="8">
    <location>
        <begin position="422"/>
        <end position="473"/>
    </location>
</feature>
<dbReference type="OrthoDB" id="118550at2759"/>
<dbReference type="eggNOG" id="KOG1279">
    <property type="taxonomic scope" value="Eukaryota"/>
</dbReference>
<dbReference type="OMA" id="FYRYWSA"/>
<dbReference type="STRING" id="284592.B5RUC2"/>
<evidence type="ECO:0000259" key="6">
    <source>
        <dbReference type="PROSITE" id="PS50090"/>
    </source>
</evidence>
<feature type="compositionally biased region" description="Basic and acidic residues" evidence="5">
    <location>
        <begin position="1"/>
        <end position="12"/>
    </location>
</feature>
<feature type="region of interest" description="Disordered" evidence="5">
    <location>
        <begin position="394"/>
        <end position="426"/>
    </location>
</feature>
<evidence type="ECO:0000313" key="10">
    <source>
        <dbReference type="Proteomes" id="UP000000599"/>
    </source>
</evidence>
<feature type="region of interest" description="Disordered" evidence="5">
    <location>
        <begin position="542"/>
        <end position="628"/>
    </location>
</feature>
<keyword evidence="4" id="KW-0539">Nucleus</keyword>
<feature type="compositionally biased region" description="Basic and acidic residues" evidence="5">
    <location>
        <begin position="122"/>
        <end position="164"/>
    </location>
</feature>
<dbReference type="PROSITE" id="PS51293">
    <property type="entry name" value="SANT"/>
    <property type="match status" value="1"/>
</dbReference>
<dbReference type="InterPro" id="IPR007526">
    <property type="entry name" value="SWIRM"/>
</dbReference>
<feature type="region of interest" description="Disordered" evidence="5">
    <location>
        <begin position="1"/>
        <end position="230"/>
    </location>
</feature>
<feature type="compositionally biased region" description="Basic and acidic residues" evidence="5">
    <location>
        <begin position="597"/>
        <end position="610"/>
    </location>
</feature>
<dbReference type="GO" id="GO:0006338">
    <property type="term" value="P:chromatin remodeling"/>
    <property type="evidence" value="ECO:0007669"/>
    <property type="project" value="UniProtKB-ARBA"/>
</dbReference>
<dbReference type="SUPFAM" id="SSF46689">
    <property type="entry name" value="Homeodomain-like"/>
    <property type="match status" value="2"/>
</dbReference>
<evidence type="ECO:0000259" key="8">
    <source>
        <dbReference type="PROSITE" id="PS51293"/>
    </source>
</evidence>
<dbReference type="CDD" id="cd00167">
    <property type="entry name" value="SANT"/>
    <property type="match status" value="1"/>
</dbReference>
<feature type="compositionally biased region" description="Acidic residues" evidence="5">
    <location>
        <begin position="50"/>
        <end position="60"/>
    </location>
</feature>
<dbReference type="PROSITE" id="PS50090">
    <property type="entry name" value="MYB_LIKE"/>
    <property type="match status" value="1"/>
</dbReference>
<evidence type="ECO:0000313" key="9">
    <source>
        <dbReference type="EMBL" id="CAR66300.1"/>
    </source>
</evidence>
<feature type="compositionally biased region" description="Polar residues" evidence="5">
    <location>
        <begin position="611"/>
        <end position="623"/>
    </location>
</feature>
<dbReference type="VEuPathDB" id="FungiDB:DEHA2F08206g"/>
<proteinExistence type="predicted"/>
<keyword evidence="10" id="KW-1185">Reference proteome</keyword>
<dbReference type="SMART" id="SM00717">
    <property type="entry name" value="SANT"/>
    <property type="match status" value="1"/>
</dbReference>
<dbReference type="Gene3D" id="1.10.10.60">
    <property type="entry name" value="Homeodomain-like"/>
    <property type="match status" value="1"/>
</dbReference>
<feature type="compositionally biased region" description="Low complexity" evidence="5">
    <location>
        <begin position="802"/>
        <end position="817"/>
    </location>
</feature>
<keyword evidence="2" id="KW-0238">DNA-binding</keyword>
<dbReference type="RefSeq" id="XP_002770774.1">
    <property type="nucleotide sequence ID" value="XM_002770728.1"/>
</dbReference>
<feature type="compositionally biased region" description="Basic and acidic residues" evidence="5">
    <location>
        <begin position="542"/>
        <end position="587"/>
    </location>
</feature>
<sequence length="834" mass="94626">MSSDEHLDHLQEDKDDDIVAGSPEGSQKQGSEAPEVAEEGAKPETGASEENSDVDMEGDNLSDAAKSNDDETGDKDTGNQDIKNSVEKNSEVKEEDESREEQNDSDAPSKNEPMDVDEVQDDKEPQEESDKEEIQNDESEKEKSEAVQDIEDNHTQDIEEKVKDEADDEEEKKDEQDEEKKDEQYKEEDRDENVDDKDEDKDDEDKDDEGDDDEDDDDKVKDAENQTPIDQTHAIILPSYCSWFNMSKIHKIEKESLPEFFDTTHPSKSPKIYINYRNFMINSYRLNPNEYLTLTSCRRNLVGDVGTLMRVHRFLNKWGLINYQVNPNFKPGYALEKLPNGSQIGLPYTGNFHVTYDTPRGLFPFDTHKFNEDRVDVSKLKKLLNIEQVSDKPINNKMSSDAKNVDDLDTDSSEPPQKKHKSSKDGWTDKEISKLILGVKDFPNDWYKISKSVSTKTPQECILKFLKLPIEDNFNDLTDQELGFLKYSSNFPISSIDNPVISNLAFMTQLVDSDVAKAASERACKVMDIKALEKIREVYGEADQTKADSVKQNEKKPEESEINKDLDDSSENKQENESKFSPKKDTDTEMSIDDEKESTIGDNKHDEEIKSNGTSEQNGNVDNISPKPQADVDLIDEYNDENTDPLQVIKDASSNTFGIVGARSHLFANYEERELNKLTNTIVNNQISKLDLKLNKVDELEKVYEKERKHLAKQQEEVFIDRLALTKSTIHITKKLNDAISMIQQKTENISELGDVSSILSDVQSLLYKPNRHSLIQNAVEKQSSDSNDKSDNGSSKDTENRNINSNSSAANKENNAVKPLSLDTPSSFKVWVP</sequence>
<organism evidence="9 10">
    <name type="scientific">Debaryomyces hansenii (strain ATCC 36239 / CBS 767 / BCRC 21394 / JCM 1990 / NBRC 0083 / IGC 2968)</name>
    <name type="common">Yeast</name>
    <name type="synonym">Torulaspora hansenii</name>
    <dbReference type="NCBI Taxonomy" id="284592"/>
    <lineage>
        <taxon>Eukaryota</taxon>
        <taxon>Fungi</taxon>
        <taxon>Dikarya</taxon>
        <taxon>Ascomycota</taxon>
        <taxon>Saccharomycotina</taxon>
        <taxon>Pichiomycetes</taxon>
        <taxon>Debaryomycetaceae</taxon>
        <taxon>Debaryomyces</taxon>
    </lineage>
</organism>
<accession>B5RUC2</accession>
<keyword evidence="3" id="KW-0804">Transcription</keyword>